<evidence type="ECO:0000313" key="2">
    <source>
        <dbReference type="Proteomes" id="UP000587880"/>
    </source>
</evidence>
<proteinExistence type="predicted"/>
<evidence type="ECO:0000313" key="1">
    <source>
        <dbReference type="EMBL" id="NMF04586.1"/>
    </source>
</evidence>
<organism evidence="1 2">
    <name type="scientific">Clostridium beijerinckii</name>
    <name type="common">Clostridium MP</name>
    <dbReference type="NCBI Taxonomy" id="1520"/>
    <lineage>
        <taxon>Bacteria</taxon>
        <taxon>Bacillati</taxon>
        <taxon>Bacillota</taxon>
        <taxon>Clostridia</taxon>
        <taxon>Eubacteriales</taxon>
        <taxon>Clostridiaceae</taxon>
        <taxon>Clostridium</taxon>
    </lineage>
</organism>
<gene>
    <name evidence="1" type="ORF">HF849_07395</name>
</gene>
<dbReference type="AlphaFoldDB" id="A0A7X9SME2"/>
<name>A0A7X9SME2_CLOBE</name>
<dbReference type="Proteomes" id="UP000587880">
    <property type="component" value="Unassembled WGS sequence"/>
</dbReference>
<accession>A0A7X9SME2</accession>
<dbReference type="RefSeq" id="WP_168981577.1">
    <property type="nucleotide sequence ID" value="NZ_JABAGD010000010.1"/>
</dbReference>
<protein>
    <submittedName>
        <fullName evidence="1">Uncharacterized protein</fullName>
    </submittedName>
</protein>
<sequence>MEIEQLKEQLKEGTFYYHKCGLLVKSEVNLVLEINKDILNVNFTGGCVDVYMDKIEHIRRPENIIAEFKWCYRLRNEYDECIGYIGKIEEII</sequence>
<dbReference type="EMBL" id="JABAGD010000010">
    <property type="protein sequence ID" value="NMF04586.1"/>
    <property type="molecule type" value="Genomic_DNA"/>
</dbReference>
<reference evidence="1 2" key="1">
    <citation type="submission" date="2020-04" db="EMBL/GenBank/DDBJ databases">
        <authorList>
            <person name="Hitch T.C.A."/>
            <person name="Wylensek D."/>
            <person name="Clavel T."/>
        </authorList>
    </citation>
    <scope>NUCLEOTIDE SEQUENCE [LARGE SCALE GENOMIC DNA]</scope>
    <source>
        <strain evidence="1 2">WB01_NA02</strain>
    </source>
</reference>
<comment type="caution">
    <text evidence="1">The sequence shown here is derived from an EMBL/GenBank/DDBJ whole genome shotgun (WGS) entry which is preliminary data.</text>
</comment>